<evidence type="ECO:0000313" key="2">
    <source>
        <dbReference type="EMBL" id="CAA9265194.1"/>
    </source>
</evidence>
<dbReference type="AlphaFoldDB" id="A0A6J4J0V1"/>
<evidence type="ECO:0000256" key="1">
    <source>
        <dbReference type="SAM" id="MobiDB-lite"/>
    </source>
</evidence>
<feature type="compositionally biased region" description="Basic residues" evidence="1">
    <location>
        <begin position="196"/>
        <end position="216"/>
    </location>
</feature>
<proteinExistence type="predicted"/>
<gene>
    <name evidence="2" type="ORF">AVDCRST_MAG08-2893</name>
</gene>
<protein>
    <submittedName>
        <fullName evidence="2">Poly(3-hydroxyalkanoate) depolymerase</fullName>
    </submittedName>
</protein>
<name>A0A6J4J0V1_9PROT</name>
<feature type="non-terminal residue" evidence="2">
    <location>
        <position position="1"/>
    </location>
</feature>
<feature type="compositionally biased region" description="Low complexity" evidence="1">
    <location>
        <begin position="31"/>
        <end position="41"/>
    </location>
</feature>
<feature type="region of interest" description="Disordered" evidence="1">
    <location>
        <begin position="31"/>
        <end position="235"/>
    </location>
</feature>
<feature type="non-terminal residue" evidence="2">
    <location>
        <position position="235"/>
    </location>
</feature>
<feature type="compositionally biased region" description="Basic residues" evidence="1">
    <location>
        <begin position="86"/>
        <end position="123"/>
    </location>
</feature>
<reference evidence="2" key="1">
    <citation type="submission" date="2020-02" db="EMBL/GenBank/DDBJ databases">
        <authorList>
            <person name="Meier V. D."/>
        </authorList>
    </citation>
    <scope>NUCLEOTIDE SEQUENCE</scope>
    <source>
        <strain evidence="2">AVDCRST_MAG08</strain>
    </source>
</reference>
<feature type="compositionally biased region" description="Basic residues" evidence="1">
    <location>
        <begin position="170"/>
        <end position="186"/>
    </location>
</feature>
<sequence>ERARRGARFPRRLPGAAALRQRTEVLELVQPRRPAAGAGRAFADRRHHPAGHARPRRGPGTRLRRRAFRRRRGGGHHGDGLPGPLRRGRRAFRPRLRRRERRPLRLRRHARRRGGPARLRRRFGGPAGCPDHRVPRGPGQHRASPQRRPGHRPVGRGGFGPADGGAARNGCRRARLQPHPPRRCRRQGAVGAVGGPRRRPRLVRRQPRRLLHRPARAGRLARDAPLLPRPPAERI</sequence>
<accession>A0A6J4J0V1</accession>
<dbReference type="EMBL" id="CADCTG010000213">
    <property type="protein sequence ID" value="CAA9265194.1"/>
    <property type="molecule type" value="Genomic_DNA"/>
</dbReference>
<feature type="compositionally biased region" description="Basic residues" evidence="1">
    <location>
        <begin position="45"/>
        <end position="75"/>
    </location>
</feature>
<organism evidence="2">
    <name type="scientific">uncultured Acetobacteraceae bacterium</name>
    <dbReference type="NCBI Taxonomy" id="169975"/>
    <lineage>
        <taxon>Bacteria</taxon>
        <taxon>Pseudomonadati</taxon>
        <taxon>Pseudomonadota</taxon>
        <taxon>Alphaproteobacteria</taxon>
        <taxon>Acetobacterales</taxon>
        <taxon>Acetobacteraceae</taxon>
        <taxon>environmental samples</taxon>
    </lineage>
</organism>
<feature type="compositionally biased region" description="Basic residues" evidence="1">
    <location>
        <begin position="144"/>
        <end position="154"/>
    </location>
</feature>